<proteinExistence type="predicted"/>
<sequence length="112" mass="12417">MPHSTVCCGRNLSVRLSVFSVCSSSVCLSSGPVKLYDVLTHVCNDVLSVAQSMYFTCMNTFLTVVFVLYLICCLIKSYFCFCVCGLFMSSQLMTCSSQPLEEFQLDKSESPI</sequence>
<keyword evidence="1" id="KW-0812">Transmembrane</keyword>
<evidence type="ECO:0000256" key="1">
    <source>
        <dbReference type="SAM" id="Phobius"/>
    </source>
</evidence>
<keyword evidence="1" id="KW-0472">Membrane</keyword>
<organism evidence="2 3">
    <name type="scientific">Xenoophorus captivus</name>
    <dbReference type="NCBI Taxonomy" id="1517983"/>
    <lineage>
        <taxon>Eukaryota</taxon>
        <taxon>Metazoa</taxon>
        <taxon>Chordata</taxon>
        <taxon>Craniata</taxon>
        <taxon>Vertebrata</taxon>
        <taxon>Euteleostomi</taxon>
        <taxon>Actinopterygii</taxon>
        <taxon>Neopterygii</taxon>
        <taxon>Teleostei</taxon>
        <taxon>Neoteleostei</taxon>
        <taxon>Acanthomorphata</taxon>
        <taxon>Ovalentaria</taxon>
        <taxon>Atherinomorphae</taxon>
        <taxon>Cyprinodontiformes</taxon>
        <taxon>Goodeidae</taxon>
        <taxon>Xenoophorus</taxon>
    </lineage>
</organism>
<dbReference type="Proteomes" id="UP001434883">
    <property type="component" value="Unassembled WGS sequence"/>
</dbReference>
<accession>A0ABV0QKW7</accession>
<protein>
    <submittedName>
        <fullName evidence="2">Uncharacterized protein</fullName>
    </submittedName>
</protein>
<keyword evidence="1" id="KW-1133">Transmembrane helix</keyword>
<comment type="caution">
    <text evidence="2">The sequence shown here is derived from an EMBL/GenBank/DDBJ whole genome shotgun (WGS) entry which is preliminary data.</text>
</comment>
<reference evidence="2 3" key="1">
    <citation type="submission" date="2021-06" db="EMBL/GenBank/DDBJ databases">
        <authorList>
            <person name="Palmer J.M."/>
        </authorList>
    </citation>
    <scope>NUCLEOTIDE SEQUENCE [LARGE SCALE GENOMIC DNA]</scope>
    <source>
        <strain evidence="2 3">XC_2019</strain>
        <tissue evidence="2">Muscle</tissue>
    </source>
</reference>
<gene>
    <name evidence="2" type="ORF">XENOCAPTIV_022849</name>
</gene>
<evidence type="ECO:0000313" key="3">
    <source>
        <dbReference type="Proteomes" id="UP001434883"/>
    </source>
</evidence>
<dbReference type="EMBL" id="JAHRIN010013543">
    <property type="protein sequence ID" value="MEQ2196041.1"/>
    <property type="molecule type" value="Genomic_DNA"/>
</dbReference>
<feature type="transmembrane region" description="Helical" evidence="1">
    <location>
        <begin position="61"/>
        <end position="88"/>
    </location>
</feature>
<evidence type="ECO:0000313" key="2">
    <source>
        <dbReference type="EMBL" id="MEQ2196041.1"/>
    </source>
</evidence>
<name>A0ABV0QKW7_9TELE</name>
<keyword evidence="3" id="KW-1185">Reference proteome</keyword>